<dbReference type="OrthoDB" id="881297at2"/>
<evidence type="ECO:0000256" key="1">
    <source>
        <dbReference type="ARBA" id="ARBA00022491"/>
    </source>
</evidence>
<keyword evidence="2" id="KW-0805">Transcription regulation</keyword>
<protein>
    <submittedName>
        <fullName evidence="7">TetR/AcrR family transcriptional regulator</fullName>
    </submittedName>
</protein>
<dbReference type="Proteomes" id="UP000305939">
    <property type="component" value="Unassembled WGS sequence"/>
</dbReference>
<dbReference type="PANTHER" id="PTHR30055">
    <property type="entry name" value="HTH-TYPE TRANSCRIPTIONAL REGULATOR RUTR"/>
    <property type="match status" value="1"/>
</dbReference>
<dbReference type="PROSITE" id="PS50977">
    <property type="entry name" value="HTH_TETR_2"/>
    <property type="match status" value="1"/>
</dbReference>
<evidence type="ECO:0000256" key="5">
    <source>
        <dbReference type="PROSITE-ProRule" id="PRU00335"/>
    </source>
</evidence>
<reference evidence="7 8" key="1">
    <citation type="submission" date="2019-04" db="EMBL/GenBank/DDBJ databases">
        <title>Draft genome sequence of Robertkochia marina CC-AMO-30D.</title>
        <authorList>
            <person name="Hameed A."/>
            <person name="Lin S.-Y."/>
            <person name="Shahina M."/>
            <person name="Lai W.-A."/>
            <person name="Young C.-C."/>
        </authorList>
    </citation>
    <scope>NUCLEOTIDE SEQUENCE [LARGE SCALE GENOMIC DNA]</scope>
    <source>
        <strain evidence="7 8">CC-AMO-30D</strain>
    </source>
</reference>
<keyword evidence="3 5" id="KW-0238">DNA-binding</keyword>
<organism evidence="7 8">
    <name type="scientific">Robertkochia marina</name>
    <dbReference type="NCBI Taxonomy" id="1227945"/>
    <lineage>
        <taxon>Bacteria</taxon>
        <taxon>Pseudomonadati</taxon>
        <taxon>Bacteroidota</taxon>
        <taxon>Flavobacteriia</taxon>
        <taxon>Flavobacteriales</taxon>
        <taxon>Flavobacteriaceae</taxon>
        <taxon>Robertkochia</taxon>
    </lineage>
</organism>
<proteinExistence type="predicted"/>
<dbReference type="InterPro" id="IPR050109">
    <property type="entry name" value="HTH-type_TetR-like_transc_reg"/>
</dbReference>
<name>A0A4S3M4K5_9FLAO</name>
<dbReference type="InterPro" id="IPR036271">
    <property type="entry name" value="Tet_transcr_reg_TetR-rel_C_sf"/>
</dbReference>
<dbReference type="RefSeq" id="WP_136334607.1">
    <property type="nucleotide sequence ID" value="NZ_QXMP01000001.1"/>
</dbReference>
<dbReference type="PANTHER" id="PTHR30055:SF175">
    <property type="entry name" value="HTH-TYPE TRANSCRIPTIONAL REPRESSOR KSTR2"/>
    <property type="match status" value="1"/>
</dbReference>
<dbReference type="SUPFAM" id="SSF46689">
    <property type="entry name" value="Homeodomain-like"/>
    <property type="match status" value="1"/>
</dbReference>
<accession>A0A4S3M4K5</accession>
<dbReference type="SUPFAM" id="SSF48498">
    <property type="entry name" value="Tetracyclin repressor-like, C-terminal domain"/>
    <property type="match status" value="1"/>
</dbReference>
<sequence>MRELILNKSAEMFLSLGFKSVTMDDIAAALGISKKTIYQHYSNKTELVQASVFYVFETVCASINRVCEAGLNPIQELYQIKKVVREQLKHESSSPYNQLKKYYPQLFDQLIKKQYEVMIESVTENIRRGIALGLFRDDVDIFFISRIYFSGMNSIKDEDLFPHETHSIQYLTSLFLEYHLRAIVTPKGLEMLNEFINEEKIVQ</sequence>
<dbReference type="Pfam" id="PF00440">
    <property type="entry name" value="TetR_N"/>
    <property type="match status" value="1"/>
</dbReference>
<dbReference type="InterPro" id="IPR001647">
    <property type="entry name" value="HTH_TetR"/>
</dbReference>
<evidence type="ECO:0000256" key="4">
    <source>
        <dbReference type="ARBA" id="ARBA00023163"/>
    </source>
</evidence>
<keyword evidence="8" id="KW-1185">Reference proteome</keyword>
<gene>
    <name evidence="7" type="ORF">E7Z59_01950</name>
</gene>
<comment type="caution">
    <text evidence="7">The sequence shown here is derived from an EMBL/GenBank/DDBJ whole genome shotgun (WGS) entry which is preliminary data.</text>
</comment>
<dbReference type="InterPro" id="IPR009057">
    <property type="entry name" value="Homeodomain-like_sf"/>
</dbReference>
<evidence type="ECO:0000256" key="2">
    <source>
        <dbReference type="ARBA" id="ARBA00023015"/>
    </source>
</evidence>
<feature type="domain" description="HTH tetR-type" evidence="6">
    <location>
        <begin position="1"/>
        <end position="59"/>
    </location>
</feature>
<evidence type="ECO:0000256" key="3">
    <source>
        <dbReference type="ARBA" id="ARBA00023125"/>
    </source>
</evidence>
<dbReference type="GO" id="GO:0000976">
    <property type="term" value="F:transcription cis-regulatory region binding"/>
    <property type="evidence" value="ECO:0007669"/>
    <property type="project" value="TreeGrafter"/>
</dbReference>
<evidence type="ECO:0000259" key="6">
    <source>
        <dbReference type="PROSITE" id="PS50977"/>
    </source>
</evidence>
<keyword evidence="4" id="KW-0804">Transcription</keyword>
<evidence type="ECO:0000313" key="8">
    <source>
        <dbReference type="Proteomes" id="UP000305939"/>
    </source>
</evidence>
<dbReference type="AlphaFoldDB" id="A0A4S3M4K5"/>
<evidence type="ECO:0000313" key="7">
    <source>
        <dbReference type="EMBL" id="THD69117.1"/>
    </source>
</evidence>
<dbReference type="GO" id="GO:0003700">
    <property type="term" value="F:DNA-binding transcription factor activity"/>
    <property type="evidence" value="ECO:0007669"/>
    <property type="project" value="TreeGrafter"/>
</dbReference>
<feature type="DNA-binding region" description="H-T-H motif" evidence="5">
    <location>
        <begin position="22"/>
        <end position="41"/>
    </location>
</feature>
<dbReference type="Gene3D" id="1.10.10.60">
    <property type="entry name" value="Homeodomain-like"/>
    <property type="match status" value="1"/>
</dbReference>
<dbReference type="Gene3D" id="1.10.357.10">
    <property type="entry name" value="Tetracycline Repressor, domain 2"/>
    <property type="match status" value="1"/>
</dbReference>
<dbReference type="EMBL" id="SSMC01000001">
    <property type="protein sequence ID" value="THD69117.1"/>
    <property type="molecule type" value="Genomic_DNA"/>
</dbReference>
<keyword evidence="1" id="KW-0678">Repressor</keyword>
<dbReference type="PRINTS" id="PR00455">
    <property type="entry name" value="HTHTETR"/>
</dbReference>